<protein>
    <recommendedName>
        <fullName evidence="3">BACK domain-containing protein</fullName>
    </recommendedName>
</protein>
<dbReference type="AlphaFoldDB" id="A0A7R8V714"/>
<dbReference type="Gene3D" id="3.30.710.10">
    <property type="entry name" value="Potassium Channel Kv1.1, Chain A"/>
    <property type="match status" value="1"/>
</dbReference>
<dbReference type="Proteomes" id="UP000594454">
    <property type="component" value="Chromosome 6"/>
</dbReference>
<gene>
    <name evidence="4" type="ORF">HERILL_LOCUS15888</name>
</gene>
<dbReference type="Gene3D" id="1.25.40.420">
    <property type="match status" value="1"/>
</dbReference>
<organism evidence="4 5">
    <name type="scientific">Hermetia illucens</name>
    <name type="common">Black soldier fly</name>
    <dbReference type="NCBI Taxonomy" id="343691"/>
    <lineage>
        <taxon>Eukaryota</taxon>
        <taxon>Metazoa</taxon>
        <taxon>Ecdysozoa</taxon>
        <taxon>Arthropoda</taxon>
        <taxon>Hexapoda</taxon>
        <taxon>Insecta</taxon>
        <taxon>Pterygota</taxon>
        <taxon>Neoptera</taxon>
        <taxon>Endopterygota</taxon>
        <taxon>Diptera</taxon>
        <taxon>Brachycera</taxon>
        <taxon>Stratiomyomorpha</taxon>
        <taxon>Stratiomyidae</taxon>
        <taxon>Hermetiinae</taxon>
        <taxon>Hermetia</taxon>
    </lineage>
</organism>
<proteinExistence type="predicted"/>
<dbReference type="PANTHER" id="PTHR45632:SF3">
    <property type="entry name" value="KELCH-LIKE PROTEIN 32"/>
    <property type="match status" value="1"/>
</dbReference>
<evidence type="ECO:0000259" key="3">
    <source>
        <dbReference type="SMART" id="SM00875"/>
    </source>
</evidence>
<name>A0A7R8V714_HERIL</name>
<dbReference type="OrthoDB" id="6418787at2759"/>
<dbReference type="SMART" id="SM00875">
    <property type="entry name" value="BACK"/>
    <property type="match status" value="1"/>
</dbReference>
<dbReference type="InterPro" id="IPR011705">
    <property type="entry name" value="BACK"/>
</dbReference>
<accession>A0A7R8V714</accession>
<dbReference type="EMBL" id="LR899014">
    <property type="protein sequence ID" value="CAD7093614.1"/>
    <property type="molecule type" value="Genomic_DNA"/>
</dbReference>
<evidence type="ECO:0000256" key="1">
    <source>
        <dbReference type="ARBA" id="ARBA00022441"/>
    </source>
</evidence>
<keyword evidence="2" id="KW-0677">Repeat</keyword>
<evidence type="ECO:0000313" key="4">
    <source>
        <dbReference type="EMBL" id="CAD7093614.1"/>
    </source>
</evidence>
<dbReference type="InterPro" id="IPR011333">
    <property type="entry name" value="SKP1/BTB/POZ_sf"/>
</dbReference>
<evidence type="ECO:0000313" key="5">
    <source>
        <dbReference type="Proteomes" id="UP000594454"/>
    </source>
</evidence>
<dbReference type="PANTHER" id="PTHR45632">
    <property type="entry name" value="LD33804P"/>
    <property type="match status" value="1"/>
</dbReference>
<reference evidence="4 5" key="1">
    <citation type="submission" date="2020-11" db="EMBL/GenBank/DDBJ databases">
        <authorList>
            <person name="Wallbank WR R."/>
            <person name="Pardo Diaz C."/>
            <person name="Kozak K."/>
            <person name="Martin S."/>
            <person name="Jiggins C."/>
            <person name="Moest M."/>
            <person name="Warren A I."/>
            <person name="Generalovic N T."/>
            <person name="Byers J.R.P. K."/>
            <person name="Montejo-Kovacevich G."/>
            <person name="Yen C E."/>
        </authorList>
    </citation>
    <scope>NUCLEOTIDE SEQUENCE [LARGE SCALE GENOMIC DNA]</scope>
</reference>
<evidence type="ECO:0000256" key="2">
    <source>
        <dbReference type="ARBA" id="ARBA00022737"/>
    </source>
</evidence>
<keyword evidence="1" id="KW-0880">Kelch repeat</keyword>
<dbReference type="Pfam" id="PF07707">
    <property type="entry name" value="BACK"/>
    <property type="match status" value="1"/>
</dbReference>
<sequence>MAKKHMHTGNTRLRSDTVTGVFEMADFLRWDELPPHCIRFVQRSANLKNCISFWKLADFYSLHGLRTYLQTFICKSLKYVMKRTDFLELELKDVTRLLSDIRLKRSKFPYRYEMIYSALMQWIGHNVTERHAHIGSLLQLVRPEEISEHFLDEVVLENTLMMENVPAGNWLLNNFNV</sequence>
<feature type="domain" description="BACK" evidence="3">
    <location>
        <begin position="50"/>
        <end position="156"/>
    </location>
</feature>
<dbReference type="InParanoid" id="A0A7R8V714"/>
<keyword evidence="5" id="KW-1185">Reference proteome</keyword>